<proteinExistence type="predicted"/>
<gene>
    <name evidence="1" type="ORF">VFH_I279640</name>
</gene>
<dbReference type="Proteomes" id="UP001157006">
    <property type="component" value="Chromosome 1L"/>
</dbReference>
<organism evidence="1 2">
    <name type="scientific">Vicia faba</name>
    <name type="common">Broad bean</name>
    <name type="synonym">Faba vulgaris</name>
    <dbReference type="NCBI Taxonomy" id="3906"/>
    <lineage>
        <taxon>Eukaryota</taxon>
        <taxon>Viridiplantae</taxon>
        <taxon>Streptophyta</taxon>
        <taxon>Embryophyta</taxon>
        <taxon>Tracheophyta</taxon>
        <taxon>Spermatophyta</taxon>
        <taxon>Magnoliopsida</taxon>
        <taxon>eudicotyledons</taxon>
        <taxon>Gunneridae</taxon>
        <taxon>Pentapetalae</taxon>
        <taxon>rosids</taxon>
        <taxon>fabids</taxon>
        <taxon>Fabales</taxon>
        <taxon>Fabaceae</taxon>
        <taxon>Papilionoideae</taxon>
        <taxon>50 kb inversion clade</taxon>
        <taxon>NPAAA clade</taxon>
        <taxon>Hologalegina</taxon>
        <taxon>IRL clade</taxon>
        <taxon>Fabeae</taxon>
        <taxon>Vicia</taxon>
    </lineage>
</organism>
<protein>
    <submittedName>
        <fullName evidence="1">Uncharacterized protein</fullName>
    </submittedName>
</protein>
<sequence>MKNHGGRDEEWRVEFFVMLFKIGEWMQGEEEERISENFFASQQALHYLRPPLCFHGELASIPVSGPVHTLFITLVRHHHRARNHHPSAMALVRVPSVFVIQDLIRLFDARIRCCDGLYGS</sequence>
<dbReference type="EMBL" id="OX451736">
    <property type="protein sequence ID" value="CAI8586993.1"/>
    <property type="molecule type" value="Genomic_DNA"/>
</dbReference>
<dbReference type="AlphaFoldDB" id="A0AAV0YQB6"/>
<accession>A0AAV0YQB6</accession>
<keyword evidence="2" id="KW-1185">Reference proteome</keyword>
<evidence type="ECO:0000313" key="1">
    <source>
        <dbReference type="EMBL" id="CAI8586993.1"/>
    </source>
</evidence>
<reference evidence="1 2" key="1">
    <citation type="submission" date="2023-01" db="EMBL/GenBank/DDBJ databases">
        <authorList>
            <person name="Kreplak J."/>
        </authorList>
    </citation>
    <scope>NUCLEOTIDE SEQUENCE [LARGE SCALE GENOMIC DNA]</scope>
</reference>
<name>A0AAV0YQB6_VICFA</name>
<evidence type="ECO:0000313" key="2">
    <source>
        <dbReference type="Proteomes" id="UP001157006"/>
    </source>
</evidence>